<keyword evidence="1" id="KW-1133">Transmembrane helix</keyword>
<evidence type="ECO:0000313" key="2">
    <source>
        <dbReference type="EMBL" id="OXA38435.1"/>
    </source>
</evidence>
<feature type="transmembrane region" description="Helical" evidence="1">
    <location>
        <begin position="322"/>
        <end position="339"/>
    </location>
</feature>
<keyword evidence="1" id="KW-0472">Membrane</keyword>
<organism evidence="2 3">
    <name type="scientific">Folsomia candida</name>
    <name type="common">Springtail</name>
    <dbReference type="NCBI Taxonomy" id="158441"/>
    <lineage>
        <taxon>Eukaryota</taxon>
        <taxon>Metazoa</taxon>
        <taxon>Ecdysozoa</taxon>
        <taxon>Arthropoda</taxon>
        <taxon>Hexapoda</taxon>
        <taxon>Collembola</taxon>
        <taxon>Entomobryomorpha</taxon>
        <taxon>Isotomoidea</taxon>
        <taxon>Isotomidae</taxon>
        <taxon>Proisotominae</taxon>
        <taxon>Folsomia</taxon>
    </lineage>
</organism>
<accession>A0A226CYP0</accession>
<feature type="transmembrane region" description="Helical" evidence="1">
    <location>
        <begin position="672"/>
        <end position="692"/>
    </location>
</feature>
<dbReference type="EMBL" id="LNIX01000046">
    <property type="protein sequence ID" value="OXA38435.1"/>
    <property type="molecule type" value="Genomic_DNA"/>
</dbReference>
<name>A0A226CYP0_FOLCA</name>
<evidence type="ECO:0000313" key="3">
    <source>
        <dbReference type="Proteomes" id="UP000198287"/>
    </source>
</evidence>
<dbReference type="Proteomes" id="UP000198287">
    <property type="component" value="Unassembled WGS sequence"/>
</dbReference>
<gene>
    <name evidence="2" type="ORF">Fcan01_26872</name>
</gene>
<keyword evidence="3" id="KW-1185">Reference proteome</keyword>
<proteinExistence type="predicted"/>
<sequence>MPQTFYEISNFEDKVQSVSSSCYLSISYFGNFHVPPNIQMPYQLSKYIPLNKENVSIYFSRLNLIQANLLFQPIHPIFRTHHHNLCLRYIIIIQPGLSHEYKTVEIYTLQWEDNFNTSWDTRPRNRYFSYFDSTMVVIFGDTGRRQDSSSYLLNMVIRHPVSLFFALVTSTDGSLLVASNFTAFCKEARLAENIEFNHLITNCQRLVQSTDNLDWMIWKHQSKREIFLGVVARFKDSTCLYDALNYAMRYLADSGNVSKQMHAFTIEARIPDRWYNLLNNNNDIMDNFPILVGNWSFSFVTCSSMTQGRIDYWGYVKPFDTSVWYVLIAFCLFLMMVLLRQNYAKYEPLPWYELCHVAFNSALEVGLTVVEKPSSTLMAMFPSPASLKLITLWMLGSFVVVNIYKSIVTEDTTAPLVFSPPKTFDHLVNGKFQIYSSIIPNYIIMRETIPQTLTNWRVSESEFDAEINFHFSAWLHALSEPLQSSVSNLMARHLCPVTMNMSSPQVEDPNIRYFCSMHKNWASYLDKNRNLINQVEAVFANLEFGRIASISQVLNLSRISEIIARCNKTAFVAPTIYIKSRRYLLNILGGEKSYLNQKPYLKSTDTIFSSRMYILIPKLGAISDGLKVKIAKLIESGLYQFWENFFVYLHTGEGSGDTWEDRFLQQQLNSNILSIFLMLSFSICVCAVIFIFEIWIGMRHRILDGVRIFVVRCNIRMKNCNASMKILRMRLKPGFGIEQKFKAKSF</sequence>
<protein>
    <submittedName>
        <fullName evidence="2">Uncharacterized protein</fullName>
    </submittedName>
</protein>
<comment type="caution">
    <text evidence="2">The sequence shown here is derived from an EMBL/GenBank/DDBJ whole genome shotgun (WGS) entry which is preliminary data.</text>
</comment>
<dbReference type="AlphaFoldDB" id="A0A226CYP0"/>
<evidence type="ECO:0000256" key="1">
    <source>
        <dbReference type="SAM" id="Phobius"/>
    </source>
</evidence>
<reference evidence="2 3" key="1">
    <citation type="submission" date="2015-12" db="EMBL/GenBank/DDBJ databases">
        <title>The genome of Folsomia candida.</title>
        <authorList>
            <person name="Faddeeva A."/>
            <person name="Derks M.F."/>
            <person name="Anvar Y."/>
            <person name="Smit S."/>
            <person name="Van Straalen N."/>
            <person name="Roelofs D."/>
        </authorList>
    </citation>
    <scope>NUCLEOTIDE SEQUENCE [LARGE SCALE GENOMIC DNA]</scope>
    <source>
        <strain evidence="2 3">VU population</strain>
        <tissue evidence="2">Whole body</tissue>
    </source>
</reference>
<keyword evidence="1" id="KW-0812">Transmembrane</keyword>